<feature type="region of interest" description="Disordered" evidence="1">
    <location>
        <begin position="405"/>
        <end position="429"/>
    </location>
</feature>
<feature type="region of interest" description="Disordered" evidence="1">
    <location>
        <begin position="43"/>
        <end position="62"/>
    </location>
</feature>
<dbReference type="Gene3D" id="3.30.530.20">
    <property type="match status" value="1"/>
</dbReference>
<evidence type="ECO:0000256" key="1">
    <source>
        <dbReference type="SAM" id="MobiDB-lite"/>
    </source>
</evidence>
<name>A0A6A6RDT7_9PEZI</name>
<feature type="compositionally biased region" description="Low complexity" evidence="1">
    <location>
        <begin position="457"/>
        <end position="480"/>
    </location>
</feature>
<protein>
    <recommendedName>
        <fullName evidence="2">DUF3074 domain-containing protein</fullName>
    </recommendedName>
</protein>
<dbReference type="AlphaFoldDB" id="A0A6A6RDT7"/>
<feature type="region of interest" description="Disordered" evidence="1">
    <location>
        <begin position="255"/>
        <end position="312"/>
    </location>
</feature>
<dbReference type="PANTHER" id="PTHR40370:SF1">
    <property type="entry name" value="DUF3074 DOMAIN-CONTAINING PROTEIN"/>
    <property type="match status" value="1"/>
</dbReference>
<feature type="compositionally biased region" description="Low complexity" evidence="1">
    <location>
        <begin position="688"/>
        <end position="699"/>
    </location>
</feature>
<gene>
    <name evidence="3" type="ORF">BU16DRAFT_612226</name>
</gene>
<evidence type="ECO:0000313" key="3">
    <source>
        <dbReference type="EMBL" id="KAF2502576.1"/>
    </source>
</evidence>
<dbReference type="Proteomes" id="UP000799750">
    <property type="component" value="Unassembled WGS sequence"/>
</dbReference>
<feature type="compositionally biased region" description="Basic and acidic residues" evidence="1">
    <location>
        <begin position="538"/>
        <end position="636"/>
    </location>
</feature>
<reference evidence="3" key="1">
    <citation type="journal article" date="2020" name="Stud. Mycol.">
        <title>101 Dothideomycetes genomes: a test case for predicting lifestyles and emergence of pathogens.</title>
        <authorList>
            <person name="Haridas S."/>
            <person name="Albert R."/>
            <person name="Binder M."/>
            <person name="Bloem J."/>
            <person name="Labutti K."/>
            <person name="Salamov A."/>
            <person name="Andreopoulos B."/>
            <person name="Baker S."/>
            <person name="Barry K."/>
            <person name="Bills G."/>
            <person name="Bluhm B."/>
            <person name="Cannon C."/>
            <person name="Castanera R."/>
            <person name="Culley D."/>
            <person name="Daum C."/>
            <person name="Ezra D."/>
            <person name="Gonzalez J."/>
            <person name="Henrissat B."/>
            <person name="Kuo A."/>
            <person name="Liang C."/>
            <person name="Lipzen A."/>
            <person name="Lutzoni F."/>
            <person name="Magnuson J."/>
            <person name="Mondo S."/>
            <person name="Nolan M."/>
            <person name="Ohm R."/>
            <person name="Pangilinan J."/>
            <person name="Park H.-J."/>
            <person name="Ramirez L."/>
            <person name="Alfaro M."/>
            <person name="Sun H."/>
            <person name="Tritt A."/>
            <person name="Yoshinaga Y."/>
            <person name="Zwiers L.-H."/>
            <person name="Turgeon B."/>
            <person name="Goodwin S."/>
            <person name="Spatafora J."/>
            <person name="Crous P."/>
            <person name="Grigoriev I."/>
        </authorList>
    </citation>
    <scope>NUCLEOTIDE SEQUENCE</scope>
    <source>
        <strain evidence="3">CBS 269.34</strain>
    </source>
</reference>
<evidence type="ECO:0000313" key="4">
    <source>
        <dbReference type="Proteomes" id="UP000799750"/>
    </source>
</evidence>
<feature type="domain" description="DUF3074" evidence="2">
    <location>
        <begin position="120"/>
        <end position="351"/>
    </location>
</feature>
<dbReference type="InterPro" id="IPR023393">
    <property type="entry name" value="START-like_dom_sf"/>
</dbReference>
<feature type="region of interest" description="Disordered" evidence="1">
    <location>
        <begin position="457"/>
        <end position="636"/>
    </location>
</feature>
<dbReference type="OrthoDB" id="5403181at2759"/>
<dbReference type="EMBL" id="MU004181">
    <property type="protein sequence ID" value="KAF2502576.1"/>
    <property type="molecule type" value="Genomic_DNA"/>
</dbReference>
<feature type="compositionally biased region" description="Polar residues" evidence="1">
    <location>
        <begin position="493"/>
        <end position="511"/>
    </location>
</feature>
<dbReference type="CDD" id="cd08864">
    <property type="entry name" value="SRPBCC_DUF3074"/>
    <property type="match status" value="1"/>
</dbReference>
<dbReference type="PANTHER" id="PTHR40370">
    <property type="entry name" value="EXPRESSED PROTEIN"/>
    <property type="match status" value="1"/>
</dbReference>
<keyword evidence="4" id="KW-1185">Reference proteome</keyword>
<feature type="region of interest" description="Disordered" evidence="1">
    <location>
        <begin position="680"/>
        <end position="713"/>
    </location>
</feature>
<accession>A0A6A6RDT7</accession>
<proteinExistence type="predicted"/>
<feature type="compositionally biased region" description="Basic and acidic residues" evidence="1">
    <location>
        <begin position="700"/>
        <end position="713"/>
    </location>
</feature>
<organism evidence="3 4">
    <name type="scientific">Lophium mytilinum</name>
    <dbReference type="NCBI Taxonomy" id="390894"/>
    <lineage>
        <taxon>Eukaryota</taxon>
        <taxon>Fungi</taxon>
        <taxon>Dikarya</taxon>
        <taxon>Ascomycota</taxon>
        <taxon>Pezizomycotina</taxon>
        <taxon>Dothideomycetes</taxon>
        <taxon>Pleosporomycetidae</taxon>
        <taxon>Mytilinidiales</taxon>
        <taxon>Mytilinidiaceae</taxon>
        <taxon>Lophium</taxon>
    </lineage>
</organism>
<dbReference type="Pfam" id="PF11274">
    <property type="entry name" value="DUF3074"/>
    <property type="match status" value="1"/>
</dbReference>
<dbReference type="SUPFAM" id="SSF55961">
    <property type="entry name" value="Bet v1-like"/>
    <property type="match status" value="1"/>
</dbReference>
<sequence length="713" mass="78475">MSKLHSALETLRPKEYSDVPLDDLKGFLADIFSSAEVIANSVPPLPGGSDFESSQRSRSDVNGATCAAEVTVSKARAPPPAPDQAELQKGWGKPLKLSAKDTATGITVFKMAGHDRHGAWFARKSVHEGLGFEKWKRAMMSEFPESLAVQGGPGEGNIRGIGGDKRLESEVADGVGKMEVYQLSAQFPGPTTPREFITLLLTSDHCLSEASKIGDVIPRHFMVVSIPVNHPDAPPRNGLIRGYYESVEMVREIPLARPQHSASTTDLLKPERSPSRARGSTIGFAESRGPKAKGERIDRQAEASDDDPETNPVEWIMITRSDPGGGIPRFMVERNTPSSIVTDAGKFLDWACSKDEFPGQEEREGIVEEESTRKSFESARKSFDSTRSFPVSQANGYLAGVGTSIADQAVQPTHRDRSEHRRQEDPNVGVMASIASTMESAYTDYAPDAVQRAFRSDSVSSSSTEVSSLDSFASAEQFTTAEEEQAVKADPGTSDSGSQVNKLLQPGSSADPNAPTPSSISTKSLPLSPSTSATPEQTTKELQKIEQKRKDLEAKIAEDRQKQTQHRRDVSQKELEKVSERHSRDRKKQEDKYAKEVRKLEERRERETRKLLAKQQKEEDKNELLKTQKERDDWKVKAEASEKEVVLLREQIGELQRENTAIVAKIGRMEGGIDVLRKVKEDMEGGRTRASSRASAGSRGSKESKRNHLGDSH</sequence>
<feature type="compositionally biased region" description="Basic and acidic residues" evidence="1">
    <location>
        <begin position="413"/>
        <end position="425"/>
    </location>
</feature>
<evidence type="ECO:0000259" key="2">
    <source>
        <dbReference type="Pfam" id="PF11274"/>
    </source>
</evidence>
<dbReference type="InterPro" id="IPR024500">
    <property type="entry name" value="DUF3074"/>
</dbReference>
<feature type="compositionally biased region" description="Basic and acidic residues" evidence="1">
    <location>
        <begin position="288"/>
        <end position="302"/>
    </location>
</feature>
<feature type="compositionally biased region" description="Low complexity" evidence="1">
    <location>
        <begin position="516"/>
        <end position="535"/>
    </location>
</feature>